<evidence type="ECO:0000313" key="11">
    <source>
        <dbReference type="Proteomes" id="UP000189857"/>
    </source>
</evidence>
<evidence type="ECO:0000256" key="6">
    <source>
        <dbReference type="ARBA" id="ARBA00022989"/>
    </source>
</evidence>
<dbReference type="AlphaFoldDB" id="A0A1T4QLJ9"/>
<sequence length="414" mass="46025">MKQYWKNETVRKYIFIGSFLIIFYLVLNNLSDMATVLGNIIGIFSPFLLGAAIAYILNVPISRLETHLFKKPKYQTDKWAGRRRGLSMLIVITLTIVAIVIILITVIPELSRTLVSLAHQAPEGMEKLSKWLVKQTAKYPKVSEKVVEYTKNWEKALEPAFNLLASKGLSIISGGFGFISGVVSSVTSFFIGIIFSLYLLAGKERLSRQGRQIVYSSLAPEKADKVMSILRLANRTFSNFISGQCLDALLLGCEFIIIMTVTGMPYALLISILIMILALIPIIGAFIGLGIGVILILLVSPIKALIFAIMFTVIQQIDANLVYPHIVGNQVGLPGMWVLMSVTVGGSLFGLVGMLVLIPIASVIYAIFREHVNKKLKEKEIPESKYMIDPPYEAKPQNPLTKDIKFKKKNKKEK</sequence>
<evidence type="ECO:0000256" key="7">
    <source>
        <dbReference type="ARBA" id="ARBA00023136"/>
    </source>
</evidence>
<proteinExistence type="inferred from homology"/>
<keyword evidence="7 9" id="KW-0472">Membrane</keyword>
<keyword evidence="3" id="KW-0813">Transport</keyword>
<reference evidence="10 11" key="1">
    <citation type="submission" date="2017-02" db="EMBL/GenBank/DDBJ databases">
        <authorList>
            <person name="Peterson S.W."/>
        </authorList>
    </citation>
    <scope>NUCLEOTIDE SEQUENCE [LARGE SCALE GENOMIC DNA]</scope>
    <source>
        <strain evidence="10 11">ATCC 17233</strain>
    </source>
</reference>
<evidence type="ECO:0000256" key="9">
    <source>
        <dbReference type="SAM" id="Phobius"/>
    </source>
</evidence>
<organism evidence="10 11">
    <name type="scientific">Eubacterium ruminantium</name>
    <dbReference type="NCBI Taxonomy" id="42322"/>
    <lineage>
        <taxon>Bacteria</taxon>
        <taxon>Bacillati</taxon>
        <taxon>Bacillota</taxon>
        <taxon>Clostridia</taxon>
        <taxon>Eubacteriales</taxon>
        <taxon>Eubacteriaceae</taxon>
        <taxon>Eubacterium</taxon>
    </lineage>
</organism>
<evidence type="ECO:0000256" key="4">
    <source>
        <dbReference type="ARBA" id="ARBA00022475"/>
    </source>
</evidence>
<comment type="similarity">
    <text evidence="2">Belongs to the autoinducer-2 exporter (AI-2E) (TC 2.A.86) family.</text>
</comment>
<dbReference type="GO" id="GO:0005886">
    <property type="term" value="C:plasma membrane"/>
    <property type="evidence" value="ECO:0007669"/>
    <property type="project" value="UniProtKB-SubCell"/>
</dbReference>
<feature type="transmembrane region" description="Helical" evidence="9">
    <location>
        <begin position="237"/>
        <end position="260"/>
    </location>
</feature>
<evidence type="ECO:0000256" key="3">
    <source>
        <dbReference type="ARBA" id="ARBA00022448"/>
    </source>
</evidence>
<evidence type="ECO:0000313" key="10">
    <source>
        <dbReference type="EMBL" id="SKA04660.1"/>
    </source>
</evidence>
<dbReference type="PANTHER" id="PTHR21716">
    <property type="entry name" value="TRANSMEMBRANE PROTEIN"/>
    <property type="match status" value="1"/>
</dbReference>
<evidence type="ECO:0000256" key="5">
    <source>
        <dbReference type="ARBA" id="ARBA00022692"/>
    </source>
</evidence>
<dbReference type="Proteomes" id="UP000189857">
    <property type="component" value="Unassembled WGS sequence"/>
</dbReference>
<evidence type="ECO:0000256" key="1">
    <source>
        <dbReference type="ARBA" id="ARBA00004651"/>
    </source>
</evidence>
<feature type="transmembrane region" description="Helical" evidence="9">
    <location>
        <begin position="36"/>
        <end position="64"/>
    </location>
</feature>
<dbReference type="PANTHER" id="PTHR21716:SF53">
    <property type="entry name" value="PERMEASE PERM-RELATED"/>
    <property type="match status" value="1"/>
</dbReference>
<comment type="subcellular location">
    <subcellularLocation>
        <location evidence="1">Cell membrane</location>
        <topology evidence="1">Multi-pass membrane protein</topology>
    </subcellularLocation>
</comment>
<keyword evidence="11" id="KW-1185">Reference proteome</keyword>
<accession>A0A1T4QLJ9</accession>
<dbReference type="Pfam" id="PF01594">
    <property type="entry name" value="AI-2E_transport"/>
    <property type="match status" value="1"/>
</dbReference>
<evidence type="ECO:0000256" key="2">
    <source>
        <dbReference type="ARBA" id="ARBA00009773"/>
    </source>
</evidence>
<feature type="transmembrane region" description="Helical" evidence="9">
    <location>
        <begin position="85"/>
        <end position="107"/>
    </location>
</feature>
<feature type="transmembrane region" description="Helical" evidence="9">
    <location>
        <begin position="337"/>
        <end position="368"/>
    </location>
</feature>
<keyword evidence="5 9" id="KW-0812">Transmembrane</keyword>
<feature type="region of interest" description="Disordered" evidence="8">
    <location>
        <begin position="387"/>
        <end position="414"/>
    </location>
</feature>
<dbReference type="GO" id="GO:0055085">
    <property type="term" value="P:transmembrane transport"/>
    <property type="evidence" value="ECO:0007669"/>
    <property type="project" value="TreeGrafter"/>
</dbReference>
<evidence type="ECO:0000256" key="8">
    <source>
        <dbReference type="SAM" id="MobiDB-lite"/>
    </source>
</evidence>
<feature type="transmembrane region" description="Helical" evidence="9">
    <location>
        <begin position="171"/>
        <end position="201"/>
    </location>
</feature>
<protein>
    <submittedName>
        <fullName evidence="10">Predicted PurR-regulated permease PerM</fullName>
    </submittedName>
</protein>
<keyword evidence="4" id="KW-1003">Cell membrane</keyword>
<dbReference type="RefSeq" id="WP_078788223.1">
    <property type="nucleotide sequence ID" value="NZ_CACZYW010000021.1"/>
</dbReference>
<feature type="transmembrane region" description="Helical" evidence="9">
    <location>
        <begin position="294"/>
        <end position="317"/>
    </location>
</feature>
<feature type="transmembrane region" description="Helical" evidence="9">
    <location>
        <begin position="266"/>
        <end position="287"/>
    </location>
</feature>
<feature type="compositionally biased region" description="Basic residues" evidence="8">
    <location>
        <begin position="405"/>
        <end position="414"/>
    </location>
</feature>
<feature type="transmembrane region" description="Helical" evidence="9">
    <location>
        <begin position="12"/>
        <end position="30"/>
    </location>
</feature>
<dbReference type="OrthoDB" id="9793390at2"/>
<gene>
    <name evidence="10" type="ORF">SAMN02745110_02441</name>
</gene>
<dbReference type="EMBL" id="FUXA01000022">
    <property type="protein sequence ID" value="SKA04660.1"/>
    <property type="molecule type" value="Genomic_DNA"/>
</dbReference>
<dbReference type="InterPro" id="IPR002549">
    <property type="entry name" value="AI-2E-like"/>
</dbReference>
<keyword evidence="6 9" id="KW-1133">Transmembrane helix</keyword>
<name>A0A1T4QLJ9_9FIRM</name>